<dbReference type="AlphaFoldDB" id="A0A2Z5FYA5"/>
<dbReference type="Pfam" id="PF01757">
    <property type="entry name" value="Acyl_transf_3"/>
    <property type="match status" value="1"/>
</dbReference>
<evidence type="ECO:0000256" key="1">
    <source>
        <dbReference type="SAM" id="Phobius"/>
    </source>
</evidence>
<keyword evidence="1" id="KW-0472">Membrane</keyword>
<proteinExistence type="predicted"/>
<feature type="transmembrane region" description="Helical" evidence="1">
    <location>
        <begin position="165"/>
        <end position="181"/>
    </location>
</feature>
<dbReference type="KEGG" id="abas:ACPOL_2470"/>
<feature type="transmembrane region" description="Helical" evidence="1">
    <location>
        <begin position="33"/>
        <end position="52"/>
    </location>
</feature>
<dbReference type="EMBL" id="CP030840">
    <property type="protein sequence ID" value="AXC11792.1"/>
    <property type="molecule type" value="Genomic_DNA"/>
</dbReference>
<evidence type="ECO:0000313" key="4">
    <source>
        <dbReference type="Proteomes" id="UP000253606"/>
    </source>
</evidence>
<dbReference type="InterPro" id="IPR050879">
    <property type="entry name" value="Acyltransferase_3"/>
</dbReference>
<dbReference type="GO" id="GO:0016747">
    <property type="term" value="F:acyltransferase activity, transferring groups other than amino-acyl groups"/>
    <property type="evidence" value="ECO:0007669"/>
    <property type="project" value="InterPro"/>
</dbReference>
<dbReference type="InterPro" id="IPR002656">
    <property type="entry name" value="Acyl_transf_3_dom"/>
</dbReference>
<dbReference type="Proteomes" id="UP000253606">
    <property type="component" value="Chromosome"/>
</dbReference>
<dbReference type="PANTHER" id="PTHR23028">
    <property type="entry name" value="ACETYLTRANSFERASE"/>
    <property type="match status" value="1"/>
</dbReference>
<feature type="transmembrane region" description="Helical" evidence="1">
    <location>
        <begin position="123"/>
        <end position="145"/>
    </location>
</feature>
<protein>
    <submittedName>
        <fullName evidence="3">O-antigen acetylase</fullName>
    </submittedName>
</protein>
<gene>
    <name evidence="3" type="ORF">ACPOL_2470</name>
</gene>
<keyword evidence="1" id="KW-1133">Transmembrane helix</keyword>
<sequence length="402" mass="44972">MPTLTKERDLERGEVDARAVPEYSVHLDAVRGAAALLVFLVHARMFFLQSLLNHHRAVSASTLGPVASSSVHLSRTVRSDYAHQAVMVFFVLSGYLVGGSVLRSIHRNDWSWKRYLVHRTVRLWMVLVPALILGLVFDLAGSHHFAGEGTIYSGPPGQDLIPPGLSNRLSPGTLLGNLFFLQTIRVTPLGTNQPLWSLANEFWYYLACPCLMLSLLAPWSWWKRMLAIAGMGAILLFAGQEIAWYFSIWLLGALAAWLPLKIPARQQRAFVFAALTIFLAGNLLVSYDHPNHFPVDFFLGILFSILIYGLAHLRLPARNGIYRRSARFMSKISYSLYLTHGPVFCLMSAILVGSWRLLPMGGHAVAVLAEALTVAFLIACTVHFLFESRTDRVRSYLEARLR</sequence>
<feature type="transmembrane region" description="Helical" evidence="1">
    <location>
        <begin position="293"/>
        <end position="313"/>
    </location>
</feature>
<feature type="transmembrane region" description="Helical" evidence="1">
    <location>
        <begin position="81"/>
        <end position="102"/>
    </location>
</feature>
<accession>A0A2Z5FYA5</accession>
<reference evidence="3 4" key="1">
    <citation type="journal article" date="2018" name="Front. Microbiol.">
        <title>Hydrolytic Capabilities as a Key to Environmental Success: Chitinolytic and Cellulolytic Acidobacteria From Acidic Sub-arctic Soils and Boreal Peatlands.</title>
        <authorList>
            <person name="Belova S.E."/>
            <person name="Ravin N.V."/>
            <person name="Pankratov T.A."/>
            <person name="Rakitin A.L."/>
            <person name="Ivanova A.A."/>
            <person name="Beletsky A.V."/>
            <person name="Mardanov A.V."/>
            <person name="Sinninghe Damste J.S."/>
            <person name="Dedysh S.N."/>
        </authorList>
    </citation>
    <scope>NUCLEOTIDE SEQUENCE [LARGE SCALE GENOMIC DNA]</scope>
    <source>
        <strain evidence="3 4">SBC82</strain>
    </source>
</reference>
<keyword evidence="4" id="KW-1185">Reference proteome</keyword>
<feature type="transmembrane region" description="Helical" evidence="1">
    <location>
        <begin position="269"/>
        <end position="287"/>
    </location>
</feature>
<dbReference type="RefSeq" id="WP_114207174.1">
    <property type="nucleotide sequence ID" value="NZ_CP030840.1"/>
</dbReference>
<feature type="domain" description="Acyltransferase 3" evidence="2">
    <location>
        <begin position="27"/>
        <end position="379"/>
    </location>
</feature>
<dbReference type="OrthoDB" id="9796461at2"/>
<feature type="transmembrane region" description="Helical" evidence="1">
    <location>
        <begin position="334"/>
        <end position="358"/>
    </location>
</feature>
<name>A0A2Z5FYA5_9BACT</name>
<feature type="transmembrane region" description="Helical" evidence="1">
    <location>
        <begin position="242"/>
        <end position="260"/>
    </location>
</feature>
<feature type="transmembrane region" description="Helical" evidence="1">
    <location>
        <begin position="364"/>
        <end position="386"/>
    </location>
</feature>
<keyword evidence="1" id="KW-0812">Transmembrane</keyword>
<evidence type="ECO:0000259" key="2">
    <source>
        <dbReference type="Pfam" id="PF01757"/>
    </source>
</evidence>
<organism evidence="3 4">
    <name type="scientific">Acidisarcina polymorpha</name>
    <dbReference type="NCBI Taxonomy" id="2211140"/>
    <lineage>
        <taxon>Bacteria</taxon>
        <taxon>Pseudomonadati</taxon>
        <taxon>Acidobacteriota</taxon>
        <taxon>Terriglobia</taxon>
        <taxon>Terriglobales</taxon>
        <taxon>Acidobacteriaceae</taxon>
        <taxon>Acidisarcina</taxon>
    </lineage>
</organism>
<evidence type="ECO:0000313" key="3">
    <source>
        <dbReference type="EMBL" id="AXC11792.1"/>
    </source>
</evidence>
<feature type="transmembrane region" description="Helical" evidence="1">
    <location>
        <begin position="202"/>
        <end position="222"/>
    </location>
</feature>